<evidence type="ECO:0000259" key="2">
    <source>
        <dbReference type="Pfam" id="PF14417"/>
    </source>
</evidence>
<evidence type="ECO:0000313" key="3">
    <source>
        <dbReference type="EMBL" id="SDY17950.1"/>
    </source>
</evidence>
<keyword evidence="4" id="KW-1185">Reference proteome</keyword>
<sequence>MSTPESEDRSSPTGTDALRYESLRAAFDREELGRHLALFYDTTAEQLRAAAAFLEAALTNDRRCLYLADANETATIESALEAAGIDVDRRIDAGDLEIAEASDVYSPGTFDPDRTVELLADRAREADASERHEGLCVAGDLELPDGVGLRGRPRVRGRLRRVLSGPPGDRPMSVRPRAVHEPVDRGGRLDPRADRLRGYAL</sequence>
<evidence type="ECO:0000313" key="4">
    <source>
        <dbReference type="Proteomes" id="UP000199079"/>
    </source>
</evidence>
<feature type="domain" description="MEDS" evidence="2">
    <location>
        <begin position="34"/>
        <end position="142"/>
    </location>
</feature>
<name>A0A1H3HRA0_9EURY</name>
<evidence type="ECO:0000256" key="1">
    <source>
        <dbReference type="SAM" id="MobiDB-lite"/>
    </source>
</evidence>
<accession>A0A1H3HRA0</accession>
<dbReference type="AlphaFoldDB" id="A0A1H3HRA0"/>
<proteinExistence type="predicted"/>
<gene>
    <name evidence="3" type="ORF">SAMN05216564_103399</name>
</gene>
<reference evidence="4" key="1">
    <citation type="submission" date="2016-10" db="EMBL/GenBank/DDBJ databases">
        <authorList>
            <person name="Varghese N."/>
            <person name="Submissions S."/>
        </authorList>
    </citation>
    <scope>NUCLEOTIDE SEQUENCE [LARGE SCALE GENOMIC DNA]</scope>
    <source>
        <strain evidence="4">DC30,IBRC 10041,KCTC 4046</strain>
    </source>
</reference>
<organism evidence="3 4">
    <name type="scientific">Halopenitus persicus</name>
    <dbReference type="NCBI Taxonomy" id="1048396"/>
    <lineage>
        <taxon>Archaea</taxon>
        <taxon>Methanobacteriati</taxon>
        <taxon>Methanobacteriota</taxon>
        <taxon>Stenosarchaea group</taxon>
        <taxon>Halobacteria</taxon>
        <taxon>Halobacteriales</taxon>
        <taxon>Haloferacaceae</taxon>
        <taxon>Halopenitus</taxon>
    </lineage>
</organism>
<dbReference type="Proteomes" id="UP000199079">
    <property type="component" value="Unassembled WGS sequence"/>
</dbReference>
<feature type="compositionally biased region" description="Basic and acidic residues" evidence="1">
    <location>
        <begin position="178"/>
        <end position="191"/>
    </location>
</feature>
<protein>
    <submittedName>
        <fullName evidence="3">MEDS: MEthanogen/methylotroph, DcmR Sensory domain</fullName>
    </submittedName>
</protein>
<dbReference type="Pfam" id="PF14417">
    <property type="entry name" value="MEDS"/>
    <property type="match status" value="1"/>
</dbReference>
<feature type="region of interest" description="Disordered" evidence="1">
    <location>
        <begin position="160"/>
        <end position="191"/>
    </location>
</feature>
<dbReference type="EMBL" id="FNPC01000003">
    <property type="protein sequence ID" value="SDY17950.1"/>
    <property type="molecule type" value="Genomic_DNA"/>
</dbReference>
<dbReference type="InterPro" id="IPR025847">
    <property type="entry name" value="MEDS_domain"/>
</dbReference>